<protein>
    <recommendedName>
        <fullName evidence="3">Secreted protein</fullName>
    </recommendedName>
</protein>
<dbReference type="EMBL" id="BLAD01000060">
    <property type="protein sequence ID" value="GES02587.1"/>
    <property type="molecule type" value="Genomic_DNA"/>
</dbReference>
<evidence type="ECO:0000313" key="1">
    <source>
        <dbReference type="EMBL" id="GES02587.1"/>
    </source>
</evidence>
<gene>
    <name evidence="1" type="ORF">Acor_46530</name>
</gene>
<reference evidence="1 2" key="1">
    <citation type="submission" date="2019-10" db="EMBL/GenBank/DDBJ databases">
        <title>Whole genome shotgun sequence of Acrocarpospora corrugata NBRC 13972.</title>
        <authorList>
            <person name="Ichikawa N."/>
            <person name="Kimura A."/>
            <person name="Kitahashi Y."/>
            <person name="Komaki H."/>
            <person name="Oguchi A."/>
        </authorList>
    </citation>
    <scope>NUCLEOTIDE SEQUENCE [LARGE SCALE GENOMIC DNA]</scope>
    <source>
        <strain evidence="1 2">NBRC 13972</strain>
    </source>
</reference>
<accession>A0A5M3W0D5</accession>
<name>A0A5M3W0D5_9ACTN</name>
<sequence>MSRLDAIRGRSLPVDHDARRIAALAANPACDRRAVLDAAGIDKAKTVEHLGFPTRFGQSPFAVSRTQEFRATVKAHGGAHILRLLREVLGLSVEEAGYHDVGDVGADAGHGVRYRHTMAVLKSAAENPADAATLVDHPLLKLGVAGYDVYLEPDVIAFQVDRRFHVVAIKSFAIIDGQADSGKVSAAAREAAVYVHAMRDLFAQLGLDPERVSHDVVLICPKDFMNFPTACLVDVRLQLEALKRQLQRLAKIDTLLDRLPPGLSLDLQLDGETPTRPVPELSAALSSIPARYAPECLSACEMAYFCRDEARACGSLEALGRTVRDDLGGVASLPVAMDLIAGSGVPSAEHAAIAERLGFVRRIFDEVVA</sequence>
<proteinExistence type="predicted"/>
<dbReference type="Proteomes" id="UP000334990">
    <property type="component" value="Unassembled WGS sequence"/>
</dbReference>
<evidence type="ECO:0008006" key="3">
    <source>
        <dbReference type="Google" id="ProtNLM"/>
    </source>
</evidence>
<keyword evidence="2" id="KW-1185">Reference proteome</keyword>
<dbReference type="AlphaFoldDB" id="A0A5M3W0D5"/>
<organism evidence="1 2">
    <name type="scientific">Acrocarpospora corrugata</name>
    <dbReference type="NCBI Taxonomy" id="35763"/>
    <lineage>
        <taxon>Bacteria</taxon>
        <taxon>Bacillati</taxon>
        <taxon>Actinomycetota</taxon>
        <taxon>Actinomycetes</taxon>
        <taxon>Streptosporangiales</taxon>
        <taxon>Streptosporangiaceae</taxon>
        <taxon>Acrocarpospora</taxon>
    </lineage>
</organism>
<dbReference type="RefSeq" id="WP_174876190.1">
    <property type="nucleotide sequence ID" value="NZ_BAAABN010000019.1"/>
</dbReference>
<evidence type="ECO:0000313" key="2">
    <source>
        <dbReference type="Proteomes" id="UP000334990"/>
    </source>
</evidence>
<comment type="caution">
    <text evidence="1">The sequence shown here is derived from an EMBL/GenBank/DDBJ whole genome shotgun (WGS) entry which is preliminary data.</text>
</comment>